<keyword evidence="4" id="KW-1185">Reference proteome</keyword>
<dbReference type="Gene3D" id="3.30.750.140">
    <property type="match status" value="1"/>
</dbReference>
<keyword evidence="3" id="KW-0282">Flagellum</keyword>
<keyword evidence="3" id="KW-0966">Cell projection</keyword>
<dbReference type="CDD" id="cd17470">
    <property type="entry name" value="T3SS_Flik_C"/>
    <property type="match status" value="1"/>
</dbReference>
<evidence type="ECO:0000256" key="1">
    <source>
        <dbReference type="SAM" id="MobiDB-lite"/>
    </source>
</evidence>
<accession>A0A372DR42</accession>
<dbReference type="Proteomes" id="UP000262917">
    <property type="component" value="Unassembled WGS sequence"/>
</dbReference>
<sequence>MIGAALPATAAPVPASAPGADAAAQAPDMAAATAGDGRTPAHAGTAPSAPSRDGGTTPAGAPDAIPPRRGHFARLLDPAPTATPATPAADAATPEPAAPSQATATALPDQLLDLFALLAPGAPVPGPGTAPMQDGEAATPLAATLPPAAALPAVAPVPAGVPGTTTAVGTPGAQDALASPAARIVRADTDAAPGRVAPAPWPMPSSSATAATGGHTAATADPALLRLVADTGIGAAGPQADPAPTQPLLATQPPALAPATARMPMVPSAPLPQPADAHTGYGDEFGNSVLWMTGKALGHAQLRVTPEHLGPIDVRLQLDGARVHAEFTSAQPEVRQALEASLPRLREMLGQHGLDLAQADVGQRQPNPRPAPTTARAPGDPALMHDDPAPAVPRSARSVRGLLDEYA</sequence>
<name>A0A372DR42_9GAMM</name>
<feature type="compositionally biased region" description="Low complexity" evidence="1">
    <location>
        <begin position="1"/>
        <end position="34"/>
    </location>
</feature>
<dbReference type="AlphaFoldDB" id="A0A372DR42"/>
<gene>
    <name evidence="3" type="ORF">D0Y53_03060</name>
</gene>
<feature type="domain" description="Flagellar hook-length control protein-like C-terminal" evidence="2">
    <location>
        <begin position="288"/>
        <end position="367"/>
    </location>
</feature>
<dbReference type="InterPro" id="IPR021136">
    <property type="entry name" value="Flagellar_hook_control-like_C"/>
</dbReference>
<evidence type="ECO:0000313" key="4">
    <source>
        <dbReference type="Proteomes" id="UP000262917"/>
    </source>
</evidence>
<feature type="region of interest" description="Disordered" evidence="1">
    <location>
        <begin position="192"/>
        <end position="215"/>
    </location>
</feature>
<feature type="region of interest" description="Disordered" evidence="1">
    <location>
        <begin position="360"/>
        <end position="407"/>
    </location>
</feature>
<comment type="caution">
    <text evidence="3">The sequence shown here is derived from an EMBL/GenBank/DDBJ whole genome shotgun (WGS) entry which is preliminary data.</text>
</comment>
<dbReference type="InterPro" id="IPR052563">
    <property type="entry name" value="FliK"/>
</dbReference>
<keyword evidence="3" id="KW-0969">Cilium</keyword>
<reference evidence="3 4" key="1">
    <citation type="submission" date="2018-08" db="EMBL/GenBank/DDBJ databases">
        <title>Lysobacter weifangensis sp. nov., a new member of the family 'Xanthomonadaceae', isolated from soil in a farmland.</title>
        <authorList>
            <person name="Zhao H."/>
        </authorList>
    </citation>
    <scope>NUCLEOTIDE SEQUENCE [LARGE SCALE GENOMIC DNA]</scope>
    <source>
        <strain evidence="3 4">WF-2</strain>
    </source>
</reference>
<dbReference type="PANTHER" id="PTHR37533">
    <property type="entry name" value="FLAGELLAR HOOK-LENGTH CONTROL PROTEIN"/>
    <property type="match status" value="1"/>
</dbReference>
<feature type="compositionally biased region" description="Low complexity" evidence="1">
    <location>
        <begin position="78"/>
        <end position="99"/>
    </location>
</feature>
<dbReference type="EMBL" id="QVPD01000002">
    <property type="protein sequence ID" value="RFP62045.1"/>
    <property type="molecule type" value="Genomic_DNA"/>
</dbReference>
<feature type="compositionally biased region" description="Low complexity" evidence="1">
    <location>
        <begin position="204"/>
        <end position="215"/>
    </location>
</feature>
<dbReference type="InterPro" id="IPR038610">
    <property type="entry name" value="FliK-like_C_sf"/>
</dbReference>
<organism evidence="3 4">
    <name type="scientific">Cognatiluteimonas weifangensis</name>
    <dbReference type="NCBI Taxonomy" id="2303539"/>
    <lineage>
        <taxon>Bacteria</taxon>
        <taxon>Pseudomonadati</taxon>
        <taxon>Pseudomonadota</taxon>
        <taxon>Gammaproteobacteria</taxon>
        <taxon>Lysobacterales</taxon>
        <taxon>Lysobacteraceae</taxon>
        <taxon>Cognatiluteimonas</taxon>
    </lineage>
</organism>
<proteinExistence type="predicted"/>
<evidence type="ECO:0000259" key="2">
    <source>
        <dbReference type="Pfam" id="PF02120"/>
    </source>
</evidence>
<feature type="region of interest" description="Disordered" evidence="1">
    <location>
        <begin position="1"/>
        <end position="103"/>
    </location>
</feature>
<dbReference type="PANTHER" id="PTHR37533:SF2">
    <property type="entry name" value="FLAGELLAR HOOK-LENGTH CONTROL PROTEIN"/>
    <property type="match status" value="1"/>
</dbReference>
<feature type="compositionally biased region" description="Low complexity" evidence="1">
    <location>
        <begin position="372"/>
        <end position="382"/>
    </location>
</feature>
<dbReference type="OrthoDB" id="1792985at2"/>
<dbReference type="RefSeq" id="WP_117201720.1">
    <property type="nucleotide sequence ID" value="NZ_JBHTBK010000008.1"/>
</dbReference>
<evidence type="ECO:0000313" key="3">
    <source>
        <dbReference type="EMBL" id="RFP62045.1"/>
    </source>
</evidence>
<protein>
    <submittedName>
        <fullName evidence="3">Flagellar hook-length control protein FliK</fullName>
    </submittedName>
</protein>
<dbReference type="Pfam" id="PF02120">
    <property type="entry name" value="Flg_hook"/>
    <property type="match status" value="1"/>
</dbReference>